<dbReference type="InParanoid" id="P74169"/>
<feature type="transmembrane region" description="Helical" evidence="1">
    <location>
        <begin position="141"/>
        <end position="160"/>
    </location>
</feature>
<feature type="transmembrane region" description="Helical" evidence="1">
    <location>
        <begin position="106"/>
        <end position="129"/>
    </location>
</feature>
<dbReference type="PIR" id="S75697">
    <property type="entry name" value="S75697"/>
</dbReference>
<gene>
    <name evidence="2" type="ordered locus">sll1373</name>
</gene>
<feature type="transmembrane region" description="Helical" evidence="1">
    <location>
        <begin position="12"/>
        <end position="40"/>
    </location>
</feature>
<dbReference type="STRING" id="1148.gene:10499134"/>
<dbReference type="EMBL" id="BA000022">
    <property type="protein sequence ID" value="BAA18258.1"/>
    <property type="molecule type" value="Genomic_DNA"/>
</dbReference>
<dbReference type="AlphaFoldDB" id="P74169"/>
<keyword evidence="3" id="KW-1185">Reference proteome</keyword>
<sequence>MGLLFLKLMGHALGSIVMYWGLLLLLIAPWVLALLLVVLINGVWNQITGKNEEWQWFGNWTSAIVDVINSLKFQWIGWIPGIIIQVWYAGYAANLVHNSTLDKTDIYVIALQLMGSAGVIFAALVFYWLYCLVVEVNLGKWIYILVGGISLTAYFVFLQFPQVAETLGQRWQQIFDSLLWAMV</sequence>
<protein>
    <submittedName>
        <fullName evidence="2">Sll1373 protein</fullName>
    </submittedName>
</protein>
<dbReference type="KEGG" id="syn:sll1373"/>
<evidence type="ECO:0000256" key="1">
    <source>
        <dbReference type="SAM" id="Phobius"/>
    </source>
</evidence>
<reference evidence="2 3" key="2">
    <citation type="journal article" date="1996" name="DNA Res.">
        <title>Sequence analysis of the genome of the unicellular cyanobacterium Synechocystis sp. strain PCC6803. II. Sequence determination of the entire genome and assignment of potential protein-coding regions.</title>
        <authorList>
            <person name="Kaneko T."/>
            <person name="Sato S."/>
            <person name="Kotani H."/>
            <person name="Tanaka A."/>
            <person name="Asamizu E."/>
            <person name="Nakamura Y."/>
            <person name="Miyajima N."/>
            <person name="Hirosawa M."/>
            <person name="Sugiura M."/>
            <person name="Sasamoto S."/>
            <person name="Kimura T."/>
            <person name="Hosouchi T."/>
            <person name="Matsuno A."/>
            <person name="Muraki A."/>
            <person name="Nakazaki N."/>
            <person name="Naruo K."/>
            <person name="Okumura S."/>
            <person name="Shimpo S."/>
            <person name="Takeuchi C."/>
            <person name="Wada T."/>
            <person name="Watanabe A."/>
            <person name="Yamada M."/>
            <person name="Yasuda M."/>
            <person name="Tabata S."/>
        </authorList>
    </citation>
    <scope>NUCLEOTIDE SEQUENCE [LARGE SCALE GENOMIC DNA]</scope>
    <source>
        <strain evidence="3">ATCC 27184 / PCC 6803 / Kazusa</strain>
    </source>
</reference>
<keyword evidence="1" id="KW-0472">Membrane</keyword>
<dbReference type="Proteomes" id="UP000001425">
    <property type="component" value="Chromosome"/>
</dbReference>
<feature type="transmembrane region" description="Helical" evidence="1">
    <location>
        <begin position="75"/>
        <end position="94"/>
    </location>
</feature>
<dbReference type="PaxDb" id="1148-1653343"/>
<name>P74169_SYNY3</name>
<keyword evidence="1" id="KW-1133">Transmembrane helix</keyword>
<evidence type="ECO:0000313" key="3">
    <source>
        <dbReference type="Proteomes" id="UP000001425"/>
    </source>
</evidence>
<accession>P74169</accession>
<keyword evidence="1" id="KW-0812">Transmembrane</keyword>
<organism evidence="2 3">
    <name type="scientific">Synechocystis sp. (strain ATCC 27184 / PCC 6803 / Kazusa)</name>
    <dbReference type="NCBI Taxonomy" id="1111708"/>
    <lineage>
        <taxon>Bacteria</taxon>
        <taxon>Bacillati</taxon>
        <taxon>Cyanobacteriota</taxon>
        <taxon>Cyanophyceae</taxon>
        <taxon>Synechococcales</taxon>
        <taxon>Merismopediaceae</taxon>
        <taxon>Synechocystis</taxon>
    </lineage>
</organism>
<evidence type="ECO:0000313" key="2">
    <source>
        <dbReference type="EMBL" id="BAA18258.1"/>
    </source>
</evidence>
<dbReference type="eggNOG" id="ENOG5033UXD">
    <property type="taxonomic scope" value="Bacteria"/>
</dbReference>
<dbReference type="EnsemblBacteria" id="BAA18258">
    <property type="protein sequence ID" value="BAA18258"/>
    <property type="gene ID" value="BAA18258"/>
</dbReference>
<reference evidence="2 3" key="1">
    <citation type="journal article" date="1995" name="DNA Res.">
        <title>Sequence analysis of the genome of the unicellular cyanobacterium Synechocystis sp. strain PCC6803. I. Sequence features in the 1 Mb region from map positions 64% to 92% of the genome.</title>
        <authorList>
            <person name="Kaneko T."/>
            <person name="Tanaka A."/>
            <person name="Sato S."/>
            <person name="Kotani H."/>
            <person name="Sazuka T."/>
            <person name="Miyajima N."/>
            <person name="Sugiura M."/>
            <person name="Tabata S."/>
        </authorList>
    </citation>
    <scope>NUCLEOTIDE SEQUENCE [LARGE SCALE GENOMIC DNA]</scope>
    <source>
        <strain evidence="3">ATCC 27184 / PCC 6803 / Kazusa</strain>
    </source>
</reference>
<proteinExistence type="predicted"/>